<reference evidence="1" key="1">
    <citation type="submission" date="2021-02" db="EMBL/GenBank/DDBJ databases">
        <authorList>
            <person name="Dougan E. K."/>
            <person name="Rhodes N."/>
            <person name="Thang M."/>
            <person name="Chan C."/>
        </authorList>
    </citation>
    <scope>NUCLEOTIDE SEQUENCE</scope>
</reference>
<accession>A0A812LRP7</accession>
<protein>
    <submittedName>
        <fullName evidence="1">Uncharacterized protein</fullName>
    </submittedName>
</protein>
<gene>
    <name evidence="1" type="ORF">SNAT2548_LOCUS12228</name>
</gene>
<dbReference type="EMBL" id="CAJNDS010001158">
    <property type="protein sequence ID" value="CAE7249930.1"/>
    <property type="molecule type" value="Genomic_DNA"/>
</dbReference>
<organism evidence="1 2">
    <name type="scientific">Symbiodinium natans</name>
    <dbReference type="NCBI Taxonomy" id="878477"/>
    <lineage>
        <taxon>Eukaryota</taxon>
        <taxon>Sar</taxon>
        <taxon>Alveolata</taxon>
        <taxon>Dinophyceae</taxon>
        <taxon>Suessiales</taxon>
        <taxon>Symbiodiniaceae</taxon>
        <taxon>Symbiodinium</taxon>
    </lineage>
</organism>
<evidence type="ECO:0000313" key="2">
    <source>
        <dbReference type="Proteomes" id="UP000604046"/>
    </source>
</evidence>
<evidence type="ECO:0000313" key="1">
    <source>
        <dbReference type="EMBL" id="CAE7249930.1"/>
    </source>
</evidence>
<keyword evidence="2" id="KW-1185">Reference proteome</keyword>
<name>A0A812LRP7_9DINO</name>
<dbReference type="AlphaFoldDB" id="A0A812LRP7"/>
<dbReference type="Proteomes" id="UP000604046">
    <property type="component" value="Unassembled WGS sequence"/>
</dbReference>
<proteinExistence type="predicted"/>
<sequence>MVSAQRKVSLIPRLRLATYARNMKKLRDPRWMSKSGAFTGNLSHFRRHAFPVLLEHNLLCVFDALRRAKTQVSFDLATKLFELHMPQTIHCHYFLGKQHMRKVLRERFDVIISGPLPKDFAKLVGRCYPDIVSTHLTVVAL</sequence>
<comment type="caution">
    <text evidence="1">The sequence shown here is derived from an EMBL/GenBank/DDBJ whole genome shotgun (WGS) entry which is preliminary data.</text>
</comment>